<evidence type="ECO:0000313" key="2">
    <source>
        <dbReference type="Proteomes" id="UP000748067"/>
    </source>
</evidence>
<comment type="caution">
    <text evidence="1">The sequence shown here is derived from an EMBL/GenBank/DDBJ whole genome shotgun (WGS) entry which is preliminary data.</text>
</comment>
<protein>
    <submittedName>
        <fullName evidence="1">Uncharacterized protein</fullName>
    </submittedName>
</protein>
<sequence length="55" mass="6138">MTIYGDGSPARPLMSVKPQLRRLEPPSGIFGNWRAGTGKLQLILLSAFRTPQREK</sequence>
<dbReference type="Proteomes" id="UP000748067">
    <property type="component" value="Unassembled WGS sequence"/>
</dbReference>
<proteinExistence type="predicted"/>
<keyword evidence="2" id="KW-1185">Reference proteome</keyword>
<name>A0ABQ6ZPW8_9PSED</name>
<reference evidence="1 2" key="1">
    <citation type="submission" date="2015-01" db="EMBL/GenBank/DDBJ databases">
        <title>Genome Sequence of Pseudomonas antarctica CMS 35.</title>
        <authorList>
            <person name="Voget S."/>
            <person name="Chow J."/>
            <person name="Daniel R."/>
            <person name="Streit W."/>
        </authorList>
    </citation>
    <scope>NUCLEOTIDE SEQUENCE [LARGE SCALE GENOMIC DNA]</scope>
    <source>
        <strain evidence="1 2">CMS 35</strain>
    </source>
</reference>
<evidence type="ECO:0000313" key="1">
    <source>
        <dbReference type="EMBL" id="KAF2406435.1"/>
    </source>
</evidence>
<accession>A0ABQ6ZPW8</accession>
<organism evidence="1 2">
    <name type="scientific">Pseudomonas antarctica</name>
    <dbReference type="NCBI Taxonomy" id="219572"/>
    <lineage>
        <taxon>Bacteria</taxon>
        <taxon>Pseudomonadati</taxon>
        <taxon>Pseudomonadota</taxon>
        <taxon>Gammaproteobacteria</taxon>
        <taxon>Pseudomonadales</taxon>
        <taxon>Pseudomonadaceae</taxon>
        <taxon>Pseudomonas</taxon>
    </lineage>
</organism>
<dbReference type="EMBL" id="JXDI01000003">
    <property type="protein sequence ID" value="KAF2406435.1"/>
    <property type="molecule type" value="Genomic_DNA"/>
</dbReference>
<gene>
    <name evidence="1" type="ORF">PSAN_46100</name>
</gene>